<name>A0AAE9A4Y9_CAEBR</name>
<dbReference type="Proteomes" id="UP000827892">
    <property type="component" value="Chromosome V"/>
</dbReference>
<dbReference type="PANTHER" id="PTHR22744:SF14">
    <property type="entry name" value="BTB DOMAIN-CONTAINING PROTEIN-RELATED"/>
    <property type="match status" value="1"/>
</dbReference>
<dbReference type="EMBL" id="CP090895">
    <property type="protein sequence ID" value="ULT92280.1"/>
    <property type="molecule type" value="Genomic_DNA"/>
</dbReference>
<dbReference type="PANTHER" id="PTHR22744">
    <property type="entry name" value="HELIX LOOP HELIX PROTEIN 21-RELATED"/>
    <property type="match status" value="1"/>
</dbReference>
<protein>
    <submittedName>
        <fullName evidence="1">Uncharacterized protein</fullName>
    </submittedName>
</protein>
<accession>A0AAE9A4Y9</accession>
<dbReference type="AlphaFoldDB" id="A0AAE9A4Y9"/>
<evidence type="ECO:0000313" key="1">
    <source>
        <dbReference type="EMBL" id="ULT92280.1"/>
    </source>
</evidence>
<sequence length="102" mass="11961">MPEALPLDIEKCEKLLELADRFLLPVAKRHVALFVAQSDMDKEKKLILADKFDAEFLVEHALSRYRDKDDYMPMLAVGEDFSPKTKARILYNFFSHFRKDLL</sequence>
<organism evidence="1 2">
    <name type="scientific">Caenorhabditis briggsae</name>
    <dbReference type="NCBI Taxonomy" id="6238"/>
    <lineage>
        <taxon>Eukaryota</taxon>
        <taxon>Metazoa</taxon>
        <taxon>Ecdysozoa</taxon>
        <taxon>Nematoda</taxon>
        <taxon>Chromadorea</taxon>
        <taxon>Rhabditida</taxon>
        <taxon>Rhabditina</taxon>
        <taxon>Rhabditomorpha</taxon>
        <taxon>Rhabditoidea</taxon>
        <taxon>Rhabditidae</taxon>
        <taxon>Peloderinae</taxon>
        <taxon>Caenorhabditis</taxon>
    </lineage>
</organism>
<evidence type="ECO:0000313" key="2">
    <source>
        <dbReference type="Proteomes" id="UP000827892"/>
    </source>
</evidence>
<gene>
    <name evidence="1" type="ORF">L3Y34_009796</name>
</gene>
<reference evidence="1 2" key="1">
    <citation type="submission" date="2022-02" db="EMBL/GenBank/DDBJ databases">
        <title>Chromosome-level reference genomes for two strains of Caenorhabditis briggsae: an improved platform for comparative genomics.</title>
        <authorList>
            <person name="Stevens L."/>
            <person name="Andersen E.C."/>
        </authorList>
    </citation>
    <scope>NUCLEOTIDE SEQUENCE [LARGE SCALE GENOMIC DNA]</scope>
    <source>
        <strain evidence="1">QX1410_ONT</strain>
        <tissue evidence="1">Whole-organism</tissue>
    </source>
</reference>
<proteinExistence type="predicted"/>